<keyword evidence="11" id="KW-0539">Nucleus</keyword>
<keyword evidence="7" id="KW-0067">ATP-binding</keyword>
<evidence type="ECO:0000256" key="5">
    <source>
        <dbReference type="ARBA" id="ARBA00022741"/>
    </source>
</evidence>
<evidence type="ECO:0000256" key="6">
    <source>
        <dbReference type="ARBA" id="ARBA00022763"/>
    </source>
</evidence>
<evidence type="ECO:0000256" key="10">
    <source>
        <dbReference type="ARBA" id="ARBA00023204"/>
    </source>
</evidence>
<gene>
    <name evidence="12" type="ORF">PACLA_8A002990</name>
</gene>
<evidence type="ECO:0000256" key="7">
    <source>
        <dbReference type="ARBA" id="ARBA00022840"/>
    </source>
</evidence>
<name>A0A6S7KPS2_PARCT</name>
<keyword evidence="6" id="KW-0227">DNA damage</keyword>
<dbReference type="EMBL" id="CACRXK020015844">
    <property type="protein sequence ID" value="CAB4028952.1"/>
    <property type="molecule type" value="Genomic_DNA"/>
</dbReference>
<dbReference type="GO" id="GO:0005524">
    <property type="term" value="F:ATP binding"/>
    <property type="evidence" value="ECO:0007669"/>
    <property type="project" value="UniProtKB-KW"/>
</dbReference>
<evidence type="ECO:0000256" key="3">
    <source>
        <dbReference type="ARBA" id="ARBA00006793"/>
    </source>
</evidence>
<dbReference type="GO" id="GO:0000724">
    <property type="term" value="P:double-strand break repair via homologous recombination"/>
    <property type="evidence" value="ECO:0007669"/>
    <property type="project" value="TreeGrafter"/>
</dbReference>
<organism evidence="12 13">
    <name type="scientific">Paramuricea clavata</name>
    <name type="common">Red gorgonian</name>
    <name type="synonym">Violescent sea-whip</name>
    <dbReference type="NCBI Taxonomy" id="317549"/>
    <lineage>
        <taxon>Eukaryota</taxon>
        <taxon>Metazoa</taxon>
        <taxon>Cnidaria</taxon>
        <taxon>Anthozoa</taxon>
        <taxon>Octocorallia</taxon>
        <taxon>Malacalcyonacea</taxon>
        <taxon>Plexauridae</taxon>
        <taxon>Paramuricea</taxon>
    </lineage>
</organism>
<dbReference type="Proteomes" id="UP001152795">
    <property type="component" value="Unassembled WGS sequence"/>
</dbReference>
<dbReference type="InterPro" id="IPR027417">
    <property type="entry name" value="P-loop_NTPase"/>
</dbReference>
<evidence type="ECO:0000256" key="9">
    <source>
        <dbReference type="ARBA" id="ARBA00023172"/>
    </source>
</evidence>
<comment type="subcellular location">
    <subcellularLocation>
        <location evidence="2">Chromosome</location>
    </subcellularLocation>
    <subcellularLocation>
        <location evidence="1">Nucleus</location>
    </subcellularLocation>
</comment>
<evidence type="ECO:0000256" key="1">
    <source>
        <dbReference type="ARBA" id="ARBA00004123"/>
    </source>
</evidence>
<sequence>MRGLYEQNRMPQVVVSKFQGEYYDISRNKPHCRYPTVIDVLQIDDPVIFNCIVDQTGAECVLLIKDPEEARDVMFNRVPQNARMAFAGNGDQIYGGKSAKSYAYTGSGSSYLKGNIEDQIRRVQAQLEDERGRYSQLTSEHDKHNKDLRELQGELKKSKMKSIKDQDMYNKILQEITELEQFEEEPVPDVTVLQEDVNALTQQIEDVSLQNDGKSKEYLQAKTSLEEKSKESDLHKTKIQEVIGKAEPLTLQLNAIEADIATAKGHRKHYHDKKNEVLKKISNVEAELKALSEDAENAAKKAAEYCERVQTRRTVKSLESEISQTERRLRAEQQTRGQIEEITKQFSEATERLNNVNASMKSLATLCKKMGKMLDERIQLYAQYRKYIAVRANIHFQMMLSQRGFTGKMKLKHKEEELHLLVDVDQASQGERKSTKSLSGGERSFSTVSFIMALWDAMEAPFRCLDEFDVFMDMVNRRISMDSIMKVAKEQQHRQFILLTPQDM</sequence>
<dbReference type="AlphaFoldDB" id="A0A6S7KPS2"/>
<dbReference type="GO" id="GO:0003697">
    <property type="term" value="F:single-stranded DNA binding"/>
    <property type="evidence" value="ECO:0007669"/>
    <property type="project" value="TreeGrafter"/>
</dbReference>
<comment type="similarity">
    <text evidence="3">Belongs to the SMC family. SMC6 subfamily.</text>
</comment>
<reference evidence="12" key="1">
    <citation type="submission" date="2020-04" db="EMBL/GenBank/DDBJ databases">
        <authorList>
            <person name="Alioto T."/>
            <person name="Alioto T."/>
            <person name="Gomez Garrido J."/>
        </authorList>
    </citation>
    <scope>NUCLEOTIDE SEQUENCE</scope>
    <source>
        <strain evidence="12">A484AB</strain>
    </source>
</reference>
<dbReference type="Gene3D" id="3.40.50.300">
    <property type="entry name" value="P-loop containing nucleotide triphosphate hydrolases"/>
    <property type="match status" value="1"/>
</dbReference>
<dbReference type="GO" id="GO:0035861">
    <property type="term" value="C:site of double-strand break"/>
    <property type="evidence" value="ECO:0007669"/>
    <property type="project" value="TreeGrafter"/>
</dbReference>
<keyword evidence="9" id="KW-0233">DNA recombination</keyword>
<keyword evidence="5" id="KW-0547">Nucleotide-binding</keyword>
<evidence type="ECO:0000256" key="2">
    <source>
        <dbReference type="ARBA" id="ARBA00004286"/>
    </source>
</evidence>
<evidence type="ECO:0000256" key="4">
    <source>
        <dbReference type="ARBA" id="ARBA00022454"/>
    </source>
</evidence>
<accession>A0A6S7KPS2</accession>
<dbReference type="SUPFAM" id="SSF52540">
    <property type="entry name" value="P-loop containing nucleoside triphosphate hydrolases"/>
    <property type="match status" value="1"/>
</dbReference>
<evidence type="ECO:0000313" key="13">
    <source>
        <dbReference type="Proteomes" id="UP001152795"/>
    </source>
</evidence>
<dbReference type="PANTHER" id="PTHR19306:SF6">
    <property type="entry name" value="STRUCTURAL MAINTENANCE OF CHROMOSOMES PROTEIN 6"/>
    <property type="match status" value="1"/>
</dbReference>
<keyword evidence="8" id="KW-0175">Coiled coil</keyword>
<dbReference type="GO" id="GO:0030915">
    <property type="term" value="C:Smc5-Smc6 complex"/>
    <property type="evidence" value="ECO:0007669"/>
    <property type="project" value="TreeGrafter"/>
</dbReference>
<dbReference type="GO" id="GO:0005634">
    <property type="term" value="C:nucleus"/>
    <property type="evidence" value="ECO:0007669"/>
    <property type="project" value="UniProtKB-SubCell"/>
</dbReference>
<dbReference type="GO" id="GO:0003684">
    <property type="term" value="F:damaged DNA binding"/>
    <property type="evidence" value="ECO:0007669"/>
    <property type="project" value="TreeGrafter"/>
</dbReference>
<feature type="non-terminal residue" evidence="12">
    <location>
        <position position="1"/>
    </location>
</feature>
<evidence type="ECO:0000256" key="11">
    <source>
        <dbReference type="ARBA" id="ARBA00023242"/>
    </source>
</evidence>
<keyword evidence="13" id="KW-1185">Reference proteome</keyword>
<dbReference type="OrthoDB" id="10072614at2759"/>
<evidence type="ECO:0000256" key="8">
    <source>
        <dbReference type="ARBA" id="ARBA00023054"/>
    </source>
</evidence>
<keyword evidence="10" id="KW-0234">DNA repair</keyword>
<dbReference type="PANTHER" id="PTHR19306">
    <property type="entry name" value="STRUCTURAL MAINTENANCE OF CHROMOSOMES 5,6 SMC5, SMC6"/>
    <property type="match status" value="1"/>
</dbReference>
<evidence type="ECO:0000313" key="12">
    <source>
        <dbReference type="EMBL" id="CAB4028952.1"/>
    </source>
</evidence>
<protein>
    <submittedName>
        <fullName evidence="12">Uncharacterized protein</fullName>
    </submittedName>
</protein>
<keyword evidence="4" id="KW-0158">Chromosome</keyword>
<comment type="caution">
    <text evidence="12">The sequence shown here is derived from an EMBL/GenBank/DDBJ whole genome shotgun (WGS) entry which is preliminary data.</text>
</comment>
<proteinExistence type="inferred from homology"/>